<gene>
    <name evidence="3" type="ORF">TraAM80_03032</name>
</gene>
<feature type="compositionally biased region" description="Low complexity" evidence="2">
    <location>
        <begin position="235"/>
        <end position="245"/>
    </location>
</feature>
<keyword evidence="4" id="KW-1185">Reference proteome</keyword>
<dbReference type="RefSeq" id="XP_029240246.1">
    <property type="nucleotide sequence ID" value="XM_029380014.1"/>
</dbReference>
<dbReference type="Proteomes" id="UP000283634">
    <property type="component" value="Unassembled WGS sequence"/>
</dbReference>
<keyword evidence="1" id="KW-0175">Coiled coil</keyword>
<accession>A0A422NRT3</accession>
<feature type="compositionally biased region" description="Low complexity" evidence="2">
    <location>
        <begin position="405"/>
        <end position="414"/>
    </location>
</feature>
<feature type="compositionally biased region" description="Polar residues" evidence="2">
    <location>
        <begin position="256"/>
        <end position="268"/>
    </location>
</feature>
<dbReference type="SUPFAM" id="SSF52113">
    <property type="entry name" value="BRCT domain"/>
    <property type="match status" value="1"/>
</dbReference>
<comment type="caution">
    <text evidence="3">The sequence shown here is derived from an EMBL/GenBank/DDBJ whole genome shotgun (WGS) entry which is preliminary data.</text>
</comment>
<feature type="compositionally biased region" description="Basic and acidic residues" evidence="2">
    <location>
        <begin position="272"/>
        <end position="284"/>
    </location>
</feature>
<organism evidence="3 4">
    <name type="scientific">Trypanosoma rangeli</name>
    <dbReference type="NCBI Taxonomy" id="5698"/>
    <lineage>
        <taxon>Eukaryota</taxon>
        <taxon>Discoba</taxon>
        <taxon>Euglenozoa</taxon>
        <taxon>Kinetoplastea</taxon>
        <taxon>Metakinetoplastina</taxon>
        <taxon>Trypanosomatida</taxon>
        <taxon>Trypanosomatidae</taxon>
        <taxon>Trypanosoma</taxon>
        <taxon>Herpetosoma</taxon>
    </lineage>
</organism>
<dbReference type="AlphaFoldDB" id="A0A422NRT3"/>
<feature type="region of interest" description="Disordered" evidence="2">
    <location>
        <begin position="432"/>
        <end position="507"/>
    </location>
</feature>
<dbReference type="EMBL" id="MKGL01000071">
    <property type="protein sequence ID" value="RNF08178.1"/>
    <property type="molecule type" value="Genomic_DNA"/>
</dbReference>
<evidence type="ECO:0000256" key="2">
    <source>
        <dbReference type="SAM" id="MobiDB-lite"/>
    </source>
</evidence>
<reference evidence="3 4" key="1">
    <citation type="journal article" date="2018" name="BMC Genomics">
        <title>Genomic comparison of Trypanosoma conorhini and Trypanosoma rangeli to Trypanosoma cruzi strains of high and low virulence.</title>
        <authorList>
            <person name="Bradwell K.R."/>
            <person name="Koparde V.N."/>
            <person name="Matveyev A.V."/>
            <person name="Serrano M.G."/>
            <person name="Alves J.M."/>
            <person name="Parikh H."/>
            <person name="Huang B."/>
            <person name="Lee V."/>
            <person name="Espinosa-Alvarez O."/>
            <person name="Ortiz P.A."/>
            <person name="Costa-Martins A.G."/>
            <person name="Teixeira M.M."/>
            <person name="Buck G.A."/>
        </authorList>
    </citation>
    <scope>NUCLEOTIDE SEQUENCE [LARGE SCALE GENOMIC DNA]</scope>
    <source>
        <strain evidence="3 4">AM80</strain>
    </source>
</reference>
<feature type="compositionally biased region" description="Low complexity" evidence="2">
    <location>
        <begin position="449"/>
        <end position="460"/>
    </location>
</feature>
<evidence type="ECO:0000256" key="1">
    <source>
        <dbReference type="SAM" id="Coils"/>
    </source>
</evidence>
<feature type="region of interest" description="Disordered" evidence="2">
    <location>
        <begin position="78"/>
        <end position="99"/>
    </location>
</feature>
<protein>
    <submittedName>
        <fullName evidence="3">Putative leucine-rich repeat protein</fullName>
    </submittedName>
</protein>
<feature type="compositionally biased region" description="Pro residues" evidence="2">
    <location>
        <begin position="435"/>
        <end position="448"/>
    </location>
</feature>
<dbReference type="InterPro" id="IPR036420">
    <property type="entry name" value="BRCT_dom_sf"/>
</dbReference>
<feature type="coiled-coil region" evidence="1">
    <location>
        <begin position="120"/>
        <end position="215"/>
    </location>
</feature>
<feature type="region of interest" description="Disordered" evidence="2">
    <location>
        <begin position="235"/>
        <end position="352"/>
    </location>
</feature>
<dbReference type="OrthoDB" id="273147at2759"/>
<sequence>MEPNVLSVLQQLTSNPQLVGQLQNLLTVLSHSDQDVTTSQAMTAKAAATTLGGAPSSALAPASSPVHVGEQQGMIATARRGSTQTVSTTSSVHHGETNSSQLLHRTAETFTGEGVSLQRYEKLLGRCRQLEKGLEQKTREAADATQRVGQLERETTRLMRRVEQLLGAVEGKKQKLDETEAKHRLELAEIENRHELELRAKVASHEEALRRLMEARRLMTTAAQYEQTVRHAAAGQQASAATATTPMSKRGLRSLPGSSVKQPPQLLQGNERGNEHETDADERAAFLPHGSMPVKRERDQPNSFSPAIPRKKRTPRTPSLTAADRVATATATSTASATSYPKTTSQSVKVEYDSPQVRPGAVASAFAEDRYLTKARHPSSSTVSPGPATSTITEAMARHHHHHQQQQQQQQQQQRDAMHNVESRFITQYGTALLPPAPSLPSPPPPPVSNSATTSLAALSRTPRQRELPNGQLQQQRLRSGQRSGTSSAVGGPTRSPSPVNPKRGAEQPRCFVITSLTEEERARVKAAVAAVGQNGVVVESDYEDPPPFTATHIVVRGPPRSMKALCGVVGSKWLVQPEYIYASRDAGFWLDEYEEGGLRCFPPPLKCQRFLLTMPEGIVKEKLEQVIEYGGGEVVRPARDGRSYDQGVVVIASGDDLLRFATRID</sequence>
<proteinExistence type="predicted"/>
<feature type="compositionally biased region" description="Low complexity" evidence="2">
    <location>
        <begin position="471"/>
        <end position="485"/>
    </location>
</feature>
<dbReference type="GeneID" id="40326965"/>
<name>A0A422NRT3_TRYRA</name>
<feature type="region of interest" description="Disordered" evidence="2">
    <location>
        <begin position="396"/>
        <end position="419"/>
    </location>
</feature>
<feature type="compositionally biased region" description="Low complexity" evidence="2">
    <location>
        <begin position="321"/>
        <end position="345"/>
    </location>
</feature>
<evidence type="ECO:0000313" key="4">
    <source>
        <dbReference type="Proteomes" id="UP000283634"/>
    </source>
</evidence>
<feature type="compositionally biased region" description="Low complexity" evidence="2">
    <location>
        <begin position="82"/>
        <end position="92"/>
    </location>
</feature>
<dbReference type="Gene3D" id="3.40.50.10190">
    <property type="entry name" value="BRCT domain"/>
    <property type="match status" value="1"/>
</dbReference>
<dbReference type="OMA" id="SPEYVYN"/>
<evidence type="ECO:0000313" key="3">
    <source>
        <dbReference type="EMBL" id="RNF08178.1"/>
    </source>
</evidence>